<dbReference type="GO" id="GO:0016301">
    <property type="term" value="F:kinase activity"/>
    <property type="evidence" value="ECO:0007669"/>
    <property type="project" value="UniProtKB-KW"/>
</dbReference>
<dbReference type="InterPro" id="IPR014721">
    <property type="entry name" value="Ribsml_uS5_D2-typ_fold_subgr"/>
</dbReference>
<evidence type="ECO:0000313" key="3">
    <source>
        <dbReference type="EMBL" id="NMP22551.1"/>
    </source>
</evidence>
<dbReference type="InterPro" id="IPR006204">
    <property type="entry name" value="GHMP_kinase_N_dom"/>
</dbReference>
<organism evidence="3 4">
    <name type="scientific">Sulfobacillus harzensis</name>
    <dbReference type="NCBI Taxonomy" id="2729629"/>
    <lineage>
        <taxon>Bacteria</taxon>
        <taxon>Bacillati</taxon>
        <taxon>Bacillota</taxon>
        <taxon>Clostridia</taxon>
        <taxon>Eubacteriales</taxon>
        <taxon>Clostridiales Family XVII. Incertae Sedis</taxon>
        <taxon>Sulfobacillus</taxon>
    </lineage>
</organism>
<dbReference type="InterPro" id="IPR020568">
    <property type="entry name" value="Ribosomal_Su5_D2-typ_SF"/>
</dbReference>
<comment type="caution">
    <text evidence="3">The sequence shown here is derived from an EMBL/GenBank/DDBJ whole genome shotgun (WGS) entry which is preliminary data.</text>
</comment>
<keyword evidence="1 3" id="KW-0418">Kinase</keyword>
<accession>A0A7Y0L3D7</accession>
<proteinExistence type="predicted"/>
<evidence type="ECO:0000313" key="4">
    <source>
        <dbReference type="Proteomes" id="UP000533476"/>
    </source>
</evidence>
<protein>
    <submittedName>
        <fullName evidence="3">GHMP kinase</fullName>
    </submittedName>
</protein>
<gene>
    <name evidence="3" type="ORF">HIJ39_09325</name>
</gene>
<keyword evidence="1 3" id="KW-0808">Transferase</keyword>
<dbReference type="SUPFAM" id="SSF54211">
    <property type="entry name" value="Ribosomal protein S5 domain 2-like"/>
    <property type="match status" value="1"/>
</dbReference>
<evidence type="ECO:0000259" key="2">
    <source>
        <dbReference type="Pfam" id="PF00288"/>
    </source>
</evidence>
<dbReference type="InterPro" id="IPR012363">
    <property type="entry name" value="PduX"/>
</dbReference>
<dbReference type="Pfam" id="PF00288">
    <property type="entry name" value="GHMP_kinases_N"/>
    <property type="match status" value="1"/>
</dbReference>
<evidence type="ECO:0000256" key="1">
    <source>
        <dbReference type="ARBA" id="ARBA00022777"/>
    </source>
</evidence>
<sequence>MDGQQPGWGFAPGTFGELVQGQIADTHFLITLPIAWGTRATFTASDDDRLDIWPPSRRKAGQAVEQALADWKKPPGGVLVIQSALPVGKGMASSSADIVASLRAAAAYYGIRIQAPDIARRAAALDPTDGIMYPSMVAFNPLTGKLLERLGTAPPALIIGALGPGRINTEDHHRVRKPYEPAHQRRLQEALDLVRRGVSEHRVELLGQAGRLSAEVDLERQPDEGLARFLDLAAEEGVGVVIGHSGTVRGMVVPQAAPSRLVRRLEQRLWSLNLGFVYRINVGLVPHARWSGQGHKHQRSERLGVRSIT</sequence>
<dbReference type="PIRSF" id="PIRSF033887">
    <property type="entry name" value="PduX"/>
    <property type="match status" value="1"/>
</dbReference>
<reference evidence="3 4" key="1">
    <citation type="submission" date="2020-04" db="EMBL/GenBank/DDBJ databases">
        <authorList>
            <person name="Zhang R."/>
            <person name="Schippers A."/>
        </authorList>
    </citation>
    <scope>NUCLEOTIDE SEQUENCE [LARGE SCALE GENOMIC DNA]</scope>
    <source>
        <strain evidence="3 4">DSM 109850</strain>
    </source>
</reference>
<dbReference type="Proteomes" id="UP000533476">
    <property type="component" value="Unassembled WGS sequence"/>
</dbReference>
<dbReference type="AlphaFoldDB" id="A0A7Y0L3D7"/>
<dbReference type="GO" id="GO:0005524">
    <property type="term" value="F:ATP binding"/>
    <property type="evidence" value="ECO:0007669"/>
    <property type="project" value="InterPro"/>
</dbReference>
<name>A0A7Y0L3D7_9FIRM</name>
<keyword evidence="4" id="KW-1185">Reference proteome</keyword>
<dbReference type="Gene3D" id="3.30.230.10">
    <property type="match status" value="1"/>
</dbReference>
<dbReference type="EMBL" id="JABBVZ010000025">
    <property type="protein sequence ID" value="NMP22551.1"/>
    <property type="molecule type" value="Genomic_DNA"/>
</dbReference>
<feature type="domain" description="GHMP kinase N-terminal" evidence="2">
    <location>
        <begin position="63"/>
        <end position="126"/>
    </location>
</feature>
<dbReference type="RefSeq" id="WP_169098975.1">
    <property type="nucleotide sequence ID" value="NZ_JABBVZ010000025.1"/>
</dbReference>